<sequence>MSSGHAGERDVEAVGDQERHRAQREASASHNDVPIFAERSVRLRRAFLTLCTVDLVTVIAIGAFSMQQWRGPAWNSPIWPMLPLLLNRFIEIVALLLKNHFISITTSAVQVFLAVINLILCTQRANCATAPFSGCITVILAVCILILEIVIGVIVTLWVNWAQFMDWATASGAEMMLAAEGLSGREEQREAAMPNSAQEQWRQQMGAGKKFVGVVQPSENSFALAIVVDARCSVRAAQPSPVRVFSAQGQNYEPRQTETLASIERQT</sequence>
<reference evidence="3 4" key="1">
    <citation type="journal article" date="2024" name="Nat. Commun.">
        <title>Phylogenomics reveals the evolutionary origins of lichenization in chlorophyte algae.</title>
        <authorList>
            <person name="Puginier C."/>
            <person name="Libourel C."/>
            <person name="Otte J."/>
            <person name="Skaloud P."/>
            <person name="Haon M."/>
            <person name="Grisel S."/>
            <person name="Petersen M."/>
            <person name="Berrin J.G."/>
            <person name="Delaux P.M."/>
            <person name="Dal Grande F."/>
            <person name="Keller J."/>
        </authorList>
    </citation>
    <scope>NUCLEOTIDE SEQUENCE [LARGE SCALE GENOMIC DNA]</scope>
    <source>
        <strain evidence="3 4">SAG 216-7</strain>
    </source>
</reference>
<feature type="transmembrane region" description="Helical" evidence="2">
    <location>
        <begin position="46"/>
        <end position="66"/>
    </location>
</feature>
<feature type="transmembrane region" description="Helical" evidence="2">
    <location>
        <begin position="104"/>
        <end position="125"/>
    </location>
</feature>
<proteinExistence type="predicted"/>
<evidence type="ECO:0000256" key="2">
    <source>
        <dbReference type="SAM" id="Phobius"/>
    </source>
</evidence>
<feature type="region of interest" description="Disordered" evidence="1">
    <location>
        <begin position="1"/>
        <end position="27"/>
    </location>
</feature>
<gene>
    <name evidence="3" type="ORF">WJX75_002098</name>
</gene>
<keyword evidence="2" id="KW-1133">Transmembrane helix</keyword>
<evidence type="ECO:0008006" key="5">
    <source>
        <dbReference type="Google" id="ProtNLM"/>
    </source>
</evidence>
<organism evidence="3 4">
    <name type="scientific">Coccomyxa subellipsoidea</name>
    <dbReference type="NCBI Taxonomy" id="248742"/>
    <lineage>
        <taxon>Eukaryota</taxon>
        <taxon>Viridiplantae</taxon>
        <taxon>Chlorophyta</taxon>
        <taxon>core chlorophytes</taxon>
        <taxon>Trebouxiophyceae</taxon>
        <taxon>Trebouxiophyceae incertae sedis</taxon>
        <taxon>Coccomyxaceae</taxon>
        <taxon>Coccomyxa</taxon>
    </lineage>
</organism>
<evidence type="ECO:0000313" key="3">
    <source>
        <dbReference type="EMBL" id="KAK9918186.1"/>
    </source>
</evidence>
<dbReference type="Proteomes" id="UP001491310">
    <property type="component" value="Unassembled WGS sequence"/>
</dbReference>
<feature type="transmembrane region" description="Helical" evidence="2">
    <location>
        <begin position="131"/>
        <end position="159"/>
    </location>
</feature>
<name>A0ABR2Z378_9CHLO</name>
<evidence type="ECO:0000256" key="1">
    <source>
        <dbReference type="SAM" id="MobiDB-lite"/>
    </source>
</evidence>
<keyword evidence="2" id="KW-0812">Transmembrane</keyword>
<dbReference type="EMBL" id="JALJOT010000001">
    <property type="protein sequence ID" value="KAK9918186.1"/>
    <property type="molecule type" value="Genomic_DNA"/>
</dbReference>
<protein>
    <recommendedName>
        <fullName evidence="5">Transmembrane protein</fullName>
    </recommendedName>
</protein>
<evidence type="ECO:0000313" key="4">
    <source>
        <dbReference type="Proteomes" id="UP001491310"/>
    </source>
</evidence>
<keyword evidence="4" id="KW-1185">Reference proteome</keyword>
<feature type="region of interest" description="Disordered" evidence="1">
    <location>
        <begin position="248"/>
        <end position="267"/>
    </location>
</feature>
<keyword evidence="2" id="KW-0472">Membrane</keyword>
<feature type="compositionally biased region" description="Basic and acidic residues" evidence="1">
    <location>
        <begin position="1"/>
        <end position="24"/>
    </location>
</feature>
<comment type="caution">
    <text evidence="3">The sequence shown here is derived from an EMBL/GenBank/DDBJ whole genome shotgun (WGS) entry which is preliminary data.</text>
</comment>
<accession>A0ABR2Z378</accession>